<comment type="caution">
    <text evidence="7">The sequence shown here is derived from an EMBL/GenBank/DDBJ whole genome shotgun (WGS) entry which is preliminary data.</text>
</comment>
<evidence type="ECO:0000256" key="4">
    <source>
        <dbReference type="ARBA" id="ARBA00023136"/>
    </source>
</evidence>
<feature type="transmembrane region" description="Helical" evidence="5">
    <location>
        <begin position="57"/>
        <end position="76"/>
    </location>
</feature>
<keyword evidence="4 5" id="KW-0472">Membrane</keyword>
<keyword evidence="8" id="KW-1185">Reference proteome</keyword>
<evidence type="ECO:0000259" key="6">
    <source>
        <dbReference type="Pfam" id="PF13515"/>
    </source>
</evidence>
<feature type="transmembrane region" description="Helical" evidence="5">
    <location>
        <begin position="296"/>
        <end position="316"/>
    </location>
</feature>
<keyword evidence="2 5" id="KW-0812">Transmembrane</keyword>
<proteinExistence type="predicted"/>
<dbReference type="InterPro" id="IPR049453">
    <property type="entry name" value="Memb_transporter_dom"/>
</dbReference>
<feature type="transmembrane region" description="Helical" evidence="5">
    <location>
        <begin position="83"/>
        <end position="102"/>
    </location>
</feature>
<organism evidence="7 8">
    <name type="scientific">Undibacterium griseum</name>
    <dbReference type="NCBI Taxonomy" id="2762295"/>
    <lineage>
        <taxon>Bacteria</taxon>
        <taxon>Pseudomonadati</taxon>
        <taxon>Pseudomonadota</taxon>
        <taxon>Betaproteobacteria</taxon>
        <taxon>Burkholderiales</taxon>
        <taxon>Oxalobacteraceae</taxon>
        <taxon>Undibacterium</taxon>
    </lineage>
</organism>
<name>A0ABR6YQX3_9BURK</name>
<dbReference type="Pfam" id="PF13515">
    <property type="entry name" value="FUSC_2"/>
    <property type="match status" value="1"/>
</dbReference>
<gene>
    <name evidence="7" type="ORF">H8K27_13590</name>
</gene>
<feature type="transmembrane region" description="Helical" evidence="5">
    <location>
        <begin position="228"/>
        <end position="247"/>
    </location>
</feature>
<feature type="transmembrane region" description="Helical" evidence="5">
    <location>
        <begin position="328"/>
        <end position="346"/>
    </location>
</feature>
<dbReference type="EMBL" id="JACOGC010000005">
    <property type="protein sequence ID" value="MBC3886168.1"/>
    <property type="molecule type" value="Genomic_DNA"/>
</dbReference>
<evidence type="ECO:0000256" key="2">
    <source>
        <dbReference type="ARBA" id="ARBA00022692"/>
    </source>
</evidence>
<sequence>MRIDKTRIRIWFSHLADEVRHLLRLNTPSRPWHIAFVASVCMAIPVFTGAYYGRMDYALLVCMGTLVILYLPKTALVHRMQSLMMCTFGFLACFTLAIVAGINPYLSTIVLALTVVLVEIICRYYSISPPGSFFFIFMATIGSTLPFDVALIPVRIGLLALGCMLSCLVAFIYTLIVFPGPVLGLTQPSKPSRSKQELFLITLEAGVVGFFVGGSYLLSLMLKLPNPYWVPVSCLAIMQGANFRSVWHRNIHRITGTALGMGLAWMVFSLSLNVWTYAVSIVLLNFIVESLVVRNYGLAVIFITPMTMLFAEGGTIHIPPETLVMTRLSDIVIGSVVGFVGGSIMHHPGMLSYAARKMKAAQE</sequence>
<evidence type="ECO:0000256" key="1">
    <source>
        <dbReference type="ARBA" id="ARBA00004141"/>
    </source>
</evidence>
<feature type="transmembrane region" description="Helical" evidence="5">
    <location>
        <begin position="198"/>
        <end position="222"/>
    </location>
</feature>
<reference evidence="7 8" key="1">
    <citation type="submission" date="2020-08" db="EMBL/GenBank/DDBJ databases">
        <title>Novel species isolated from subtropical streams in China.</title>
        <authorList>
            <person name="Lu H."/>
        </authorList>
    </citation>
    <scope>NUCLEOTIDE SEQUENCE [LARGE SCALE GENOMIC DNA]</scope>
    <source>
        <strain evidence="7 8">FT31W</strain>
    </source>
</reference>
<dbReference type="RefSeq" id="WP_186863712.1">
    <property type="nucleotide sequence ID" value="NZ_JACOGC010000005.1"/>
</dbReference>
<feature type="transmembrane region" description="Helical" evidence="5">
    <location>
        <begin position="133"/>
        <end position="152"/>
    </location>
</feature>
<accession>A0ABR6YQX3</accession>
<evidence type="ECO:0000313" key="7">
    <source>
        <dbReference type="EMBL" id="MBC3886168.1"/>
    </source>
</evidence>
<keyword evidence="3 5" id="KW-1133">Transmembrane helix</keyword>
<evidence type="ECO:0000313" key="8">
    <source>
        <dbReference type="Proteomes" id="UP000613113"/>
    </source>
</evidence>
<feature type="transmembrane region" description="Helical" evidence="5">
    <location>
        <begin position="259"/>
        <end position="284"/>
    </location>
</feature>
<comment type="subcellular location">
    <subcellularLocation>
        <location evidence="1">Membrane</location>
        <topology evidence="1">Multi-pass membrane protein</topology>
    </subcellularLocation>
</comment>
<protein>
    <submittedName>
        <fullName evidence="7">FUSC family protein</fullName>
    </submittedName>
</protein>
<feature type="transmembrane region" description="Helical" evidence="5">
    <location>
        <begin position="32"/>
        <end position="51"/>
    </location>
</feature>
<evidence type="ECO:0000256" key="5">
    <source>
        <dbReference type="SAM" id="Phobius"/>
    </source>
</evidence>
<feature type="domain" description="Integral membrane bound transporter" evidence="6">
    <location>
        <begin position="216"/>
        <end position="340"/>
    </location>
</feature>
<evidence type="ECO:0000256" key="3">
    <source>
        <dbReference type="ARBA" id="ARBA00022989"/>
    </source>
</evidence>
<feature type="transmembrane region" description="Helical" evidence="5">
    <location>
        <begin position="158"/>
        <end position="178"/>
    </location>
</feature>
<dbReference type="Proteomes" id="UP000613113">
    <property type="component" value="Unassembled WGS sequence"/>
</dbReference>